<dbReference type="AlphaFoldDB" id="A0A2I8VN81"/>
<feature type="transmembrane region" description="Helical" evidence="1">
    <location>
        <begin position="157"/>
        <end position="178"/>
    </location>
</feature>
<name>A0A2I8VN81_9EURY</name>
<organism evidence="2 3">
    <name type="scientific">Salinigranum rubrum</name>
    <dbReference type="NCBI Taxonomy" id="755307"/>
    <lineage>
        <taxon>Archaea</taxon>
        <taxon>Methanobacteriati</taxon>
        <taxon>Methanobacteriota</taxon>
        <taxon>Stenosarchaea group</taxon>
        <taxon>Halobacteria</taxon>
        <taxon>Halobacteriales</taxon>
        <taxon>Haloferacaceae</taxon>
        <taxon>Salinigranum</taxon>
    </lineage>
</organism>
<proteinExistence type="predicted"/>
<reference evidence="2 3" key="1">
    <citation type="submission" date="2018-01" db="EMBL/GenBank/DDBJ databases">
        <title>Complete genome sequence of Salinigranum rubrum GX10T, an extremely halophilic archaeon isolated from a marine solar saltern.</title>
        <authorList>
            <person name="Han S."/>
        </authorList>
    </citation>
    <scope>NUCLEOTIDE SEQUENCE [LARGE SCALE GENOMIC DNA]</scope>
    <source>
        <strain evidence="2 3">GX10</strain>
    </source>
</reference>
<dbReference type="GeneID" id="35594114"/>
<feature type="transmembrane region" description="Helical" evidence="1">
    <location>
        <begin position="124"/>
        <end position="145"/>
    </location>
</feature>
<evidence type="ECO:0000313" key="3">
    <source>
        <dbReference type="Proteomes" id="UP000236584"/>
    </source>
</evidence>
<dbReference type="KEGG" id="srub:C2R22_18440"/>
<evidence type="ECO:0000313" key="2">
    <source>
        <dbReference type="EMBL" id="AUV83378.1"/>
    </source>
</evidence>
<accession>A0A2I8VN81</accession>
<sequence length="216" mass="22435">MDTPVDARSADAGRWVTWTGAGAVVGTVLWFAMPWFALVRFGTRPYVATGFDVGSFVGWLLMAGGLVGAWFRFGGRLGRAGRFGFGLTAVGMVLVAGLLGRRVVVFVGAGFRAVPATGEDPAGLLLTWAFLLGFGLVFVGVGLLGVGLRRLAASPPLTASVLAVTPLLTTLLVGLRFLSALPLSFGTALVRTNLAFLPLTVGWVLLGRLVATRGSG</sequence>
<feature type="transmembrane region" description="Helical" evidence="1">
    <location>
        <begin position="190"/>
        <end position="211"/>
    </location>
</feature>
<feature type="transmembrane region" description="Helical" evidence="1">
    <location>
        <begin position="12"/>
        <end position="33"/>
    </location>
</feature>
<gene>
    <name evidence="2" type="ORF">C2R22_18440</name>
</gene>
<keyword evidence="1" id="KW-1133">Transmembrane helix</keyword>
<evidence type="ECO:0008006" key="4">
    <source>
        <dbReference type="Google" id="ProtNLM"/>
    </source>
</evidence>
<keyword evidence="1" id="KW-0472">Membrane</keyword>
<evidence type="ECO:0000256" key="1">
    <source>
        <dbReference type="SAM" id="Phobius"/>
    </source>
</evidence>
<feature type="transmembrane region" description="Helical" evidence="1">
    <location>
        <begin position="53"/>
        <end position="71"/>
    </location>
</feature>
<dbReference type="RefSeq" id="WP_103427067.1">
    <property type="nucleotide sequence ID" value="NZ_CP026309.1"/>
</dbReference>
<feature type="transmembrane region" description="Helical" evidence="1">
    <location>
        <begin position="83"/>
        <end position="104"/>
    </location>
</feature>
<dbReference type="OrthoDB" id="330193at2157"/>
<dbReference type="Proteomes" id="UP000236584">
    <property type="component" value="Chromosome"/>
</dbReference>
<keyword evidence="3" id="KW-1185">Reference proteome</keyword>
<keyword evidence="1" id="KW-0812">Transmembrane</keyword>
<protein>
    <recommendedName>
        <fullName evidence="4">DUF998 domain-containing protein</fullName>
    </recommendedName>
</protein>
<dbReference type="EMBL" id="CP026309">
    <property type="protein sequence ID" value="AUV83378.1"/>
    <property type="molecule type" value="Genomic_DNA"/>
</dbReference>